<name>A0A6A6DN81_9PEZI</name>
<sequence length="508" mass="58714">MKDTASDDFLPKRNVPSSITQPPYGLPTPAASFTSQPSWSFSQAQVSSITTTGTPSKDKNKRTVSDLEQDATNSRNVPTHHTSPQILRRNRRRLTDLHPLWSPYLSPKSIQSRPQPLNAPFNIFTSIIRHPNLFFQFAMRLPPQTFMDLYAISKEFHYRANKYSVSIVHDYAHYHAPGSAFVFSWLLFPELCISDPILKPMDGRPHLARDIPSFRWVKLVLWRDAIVDEILTRLAMEGHRVPRGMNMVLMKYWVLMELSSQATRNIFIRDTRIWRDKDIMLFQLFVVKLDMRFACPIEGQGICELSHMLLMQKSLTTLRNVLVGKELTTYDEVYEMVIHTYPTADLDTDNHPWLADEIENGVPEEYWGILSKEGWNPTVDFTENIRLESALDLVIKEGIRRGLRIGKDLLDYVMYGYVDPDTGENIPIPKVHGVDKELMVPKEGWPLEKERVATIQRLDKLWLEEKKPERKKTLLKLMREDPLPEPNRDPSLHPIPPMPPVASHCITQ</sequence>
<reference evidence="2" key="1">
    <citation type="journal article" date="2020" name="Stud. Mycol.">
        <title>101 Dothideomycetes genomes: a test case for predicting lifestyles and emergence of pathogens.</title>
        <authorList>
            <person name="Haridas S."/>
            <person name="Albert R."/>
            <person name="Binder M."/>
            <person name="Bloem J."/>
            <person name="Labutti K."/>
            <person name="Salamov A."/>
            <person name="Andreopoulos B."/>
            <person name="Baker S."/>
            <person name="Barry K."/>
            <person name="Bills G."/>
            <person name="Bluhm B."/>
            <person name="Cannon C."/>
            <person name="Castanera R."/>
            <person name="Culley D."/>
            <person name="Daum C."/>
            <person name="Ezra D."/>
            <person name="Gonzalez J."/>
            <person name="Henrissat B."/>
            <person name="Kuo A."/>
            <person name="Liang C."/>
            <person name="Lipzen A."/>
            <person name="Lutzoni F."/>
            <person name="Magnuson J."/>
            <person name="Mondo S."/>
            <person name="Nolan M."/>
            <person name="Ohm R."/>
            <person name="Pangilinan J."/>
            <person name="Park H.-J."/>
            <person name="Ramirez L."/>
            <person name="Alfaro M."/>
            <person name="Sun H."/>
            <person name="Tritt A."/>
            <person name="Yoshinaga Y."/>
            <person name="Zwiers L.-H."/>
            <person name="Turgeon B."/>
            <person name="Goodwin S."/>
            <person name="Spatafora J."/>
            <person name="Crous P."/>
            <person name="Grigoriev I."/>
        </authorList>
    </citation>
    <scope>NUCLEOTIDE SEQUENCE</scope>
    <source>
        <strain evidence="2">CBS 207.26</strain>
    </source>
</reference>
<organism evidence="2 3">
    <name type="scientific">Zopfia rhizophila CBS 207.26</name>
    <dbReference type="NCBI Taxonomy" id="1314779"/>
    <lineage>
        <taxon>Eukaryota</taxon>
        <taxon>Fungi</taxon>
        <taxon>Dikarya</taxon>
        <taxon>Ascomycota</taxon>
        <taxon>Pezizomycotina</taxon>
        <taxon>Dothideomycetes</taxon>
        <taxon>Dothideomycetes incertae sedis</taxon>
        <taxon>Zopfiaceae</taxon>
        <taxon>Zopfia</taxon>
    </lineage>
</organism>
<feature type="compositionally biased region" description="Polar residues" evidence="1">
    <location>
        <begin position="31"/>
        <end position="55"/>
    </location>
</feature>
<dbReference type="OrthoDB" id="4966at2759"/>
<gene>
    <name evidence="2" type="ORF">K469DRAFT_715936</name>
</gene>
<feature type="compositionally biased region" description="Basic and acidic residues" evidence="1">
    <location>
        <begin position="1"/>
        <end position="11"/>
    </location>
</feature>
<feature type="compositionally biased region" description="Basic and acidic residues" evidence="1">
    <location>
        <begin position="56"/>
        <end position="65"/>
    </location>
</feature>
<evidence type="ECO:0000256" key="1">
    <source>
        <dbReference type="SAM" id="MobiDB-lite"/>
    </source>
</evidence>
<dbReference type="Proteomes" id="UP000800200">
    <property type="component" value="Unassembled WGS sequence"/>
</dbReference>
<accession>A0A6A6DN81</accession>
<keyword evidence="3" id="KW-1185">Reference proteome</keyword>
<feature type="compositionally biased region" description="Basic and acidic residues" evidence="1">
    <location>
        <begin position="479"/>
        <end position="491"/>
    </location>
</feature>
<dbReference type="EMBL" id="ML994662">
    <property type="protein sequence ID" value="KAF2179842.1"/>
    <property type="molecule type" value="Genomic_DNA"/>
</dbReference>
<proteinExistence type="predicted"/>
<feature type="region of interest" description="Disordered" evidence="1">
    <location>
        <begin position="1"/>
        <end position="89"/>
    </location>
</feature>
<feature type="compositionally biased region" description="Polar residues" evidence="1">
    <location>
        <begin position="70"/>
        <end position="85"/>
    </location>
</feature>
<evidence type="ECO:0000313" key="2">
    <source>
        <dbReference type="EMBL" id="KAF2179842.1"/>
    </source>
</evidence>
<protein>
    <submittedName>
        <fullName evidence="2">Uncharacterized protein</fullName>
    </submittedName>
</protein>
<dbReference type="AlphaFoldDB" id="A0A6A6DN81"/>
<evidence type="ECO:0000313" key="3">
    <source>
        <dbReference type="Proteomes" id="UP000800200"/>
    </source>
</evidence>
<feature type="region of interest" description="Disordered" evidence="1">
    <location>
        <begin position="479"/>
        <end position="499"/>
    </location>
</feature>